<name>A0ABV6JVK8_9PROT</name>
<comment type="caution">
    <text evidence="3">The sequence shown here is derived from an EMBL/GenBank/DDBJ whole genome shotgun (WGS) entry which is preliminary data.</text>
</comment>
<evidence type="ECO:0000313" key="4">
    <source>
        <dbReference type="Proteomes" id="UP001589865"/>
    </source>
</evidence>
<feature type="region of interest" description="Disordered" evidence="1">
    <location>
        <begin position="40"/>
        <end position="174"/>
    </location>
</feature>
<keyword evidence="2" id="KW-0732">Signal</keyword>
<gene>
    <name evidence="3" type="ORF">ACFFGY_14055</name>
</gene>
<feature type="signal peptide" evidence="2">
    <location>
        <begin position="1"/>
        <end position="19"/>
    </location>
</feature>
<dbReference type="PROSITE" id="PS51257">
    <property type="entry name" value="PROKAR_LIPOPROTEIN"/>
    <property type="match status" value="1"/>
</dbReference>
<feature type="compositionally biased region" description="Low complexity" evidence="1">
    <location>
        <begin position="99"/>
        <end position="109"/>
    </location>
</feature>
<evidence type="ECO:0008006" key="5">
    <source>
        <dbReference type="Google" id="ProtNLM"/>
    </source>
</evidence>
<dbReference type="EMBL" id="JBHLUN010000009">
    <property type="protein sequence ID" value="MFC0409375.1"/>
    <property type="molecule type" value="Genomic_DNA"/>
</dbReference>
<proteinExistence type="predicted"/>
<dbReference type="Proteomes" id="UP001589865">
    <property type="component" value="Unassembled WGS sequence"/>
</dbReference>
<accession>A0ABV6JVK8</accession>
<feature type="compositionally biased region" description="Low complexity" evidence="1">
    <location>
        <begin position="135"/>
        <end position="153"/>
    </location>
</feature>
<evidence type="ECO:0000256" key="2">
    <source>
        <dbReference type="SAM" id="SignalP"/>
    </source>
</evidence>
<evidence type="ECO:0000256" key="1">
    <source>
        <dbReference type="SAM" id="MobiDB-lite"/>
    </source>
</evidence>
<feature type="compositionally biased region" description="Pro residues" evidence="1">
    <location>
        <begin position="154"/>
        <end position="174"/>
    </location>
</feature>
<evidence type="ECO:0000313" key="3">
    <source>
        <dbReference type="EMBL" id="MFC0409375.1"/>
    </source>
</evidence>
<sequence length="174" mass="17436">MLPRPALRIAALVLLPVLAGCATSSGEGPLQFYRQVTAKPFEGRESPPGENDGYRNLSTIPVRPTRGEASVREELTTSLAANRAAVDQPITPGAPVPAAPATEGASIIPAAPPPPPRLAAAPPIGPAPTNAELRAGTPDPGSAPAAPPAELTAPAPPSPDLLAPAAPPPPRIAP</sequence>
<feature type="compositionally biased region" description="Basic and acidic residues" evidence="1">
    <location>
        <begin position="65"/>
        <end position="75"/>
    </location>
</feature>
<feature type="chain" id="PRO_5045769438" description="DUF3035 domain-containing protein" evidence="2">
    <location>
        <begin position="20"/>
        <end position="174"/>
    </location>
</feature>
<dbReference type="RefSeq" id="WP_377045122.1">
    <property type="nucleotide sequence ID" value="NZ_JBHLUN010000009.1"/>
</dbReference>
<keyword evidence="4" id="KW-1185">Reference proteome</keyword>
<protein>
    <recommendedName>
        <fullName evidence="5">DUF3035 domain-containing protein</fullName>
    </recommendedName>
</protein>
<reference evidence="3 4" key="1">
    <citation type="submission" date="2024-09" db="EMBL/GenBank/DDBJ databases">
        <authorList>
            <person name="Sun Q."/>
            <person name="Mori K."/>
        </authorList>
    </citation>
    <scope>NUCLEOTIDE SEQUENCE [LARGE SCALE GENOMIC DNA]</scope>
    <source>
        <strain evidence="3 4">TBRC 5777</strain>
    </source>
</reference>
<organism evidence="3 4">
    <name type="scientific">Roseomonas elaeocarpi</name>
    <dbReference type="NCBI Taxonomy" id="907779"/>
    <lineage>
        <taxon>Bacteria</taxon>
        <taxon>Pseudomonadati</taxon>
        <taxon>Pseudomonadota</taxon>
        <taxon>Alphaproteobacteria</taxon>
        <taxon>Acetobacterales</taxon>
        <taxon>Roseomonadaceae</taxon>
        <taxon>Roseomonas</taxon>
    </lineage>
</organism>